<evidence type="ECO:0000256" key="9">
    <source>
        <dbReference type="ARBA" id="ARBA00022599"/>
    </source>
</evidence>
<dbReference type="SMART" id="SM00408">
    <property type="entry name" value="IGc2"/>
    <property type="match status" value="3"/>
</dbReference>
<dbReference type="InterPro" id="IPR007110">
    <property type="entry name" value="Ig-like_dom"/>
</dbReference>
<feature type="domain" description="Fibronectin type-III" evidence="35">
    <location>
        <begin position="698"/>
        <end position="806"/>
    </location>
</feature>
<evidence type="ECO:0000256" key="8">
    <source>
        <dbReference type="ARBA" id="ARBA00022475"/>
    </source>
</evidence>
<dbReference type="GO" id="GO:0008201">
    <property type="term" value="F:heparin binding"/>
    <property type="evidence" value="ECO:0007669"/>
    <property type="project" value="UniProtKB-KW"/>
</dbReference>
<evidence type="ECO:0000259" key="34">
    <source>
        <dbReference type="PROSITE" id="PS50835"/>
    </source>
</evidence>
<feature type="domain" description="Fibronectin type-III" evidence="35">
    <location>
        <begin position="906"/>
        <end position="1008"/>
    </location>
</feature>
<dbReference type="FunFam" id="2.60.40.10:FF:000066">
    <property type="entry name" value="receptor-type tyrosine-protein phosphatase delta isoform X1"/>
    <property type="match status" value="1"/>
</dbReference>
<keyword evidence="20" id="KW-1015">Disulfide bond</keyword>
<keyword evidence="23" id="KW-0966">Cell projection</keyword>
<protein>
    <recommendedName>
        <fullName evidence="29">Receptor-type tyrosine-protein phosphatase S</fullName>
        <ecNumber evidence="7">3.1.3.48</ecNumber>
    </recommendedName>
    <alternativeName>
        <fullName evidence="30">Receptor-type tyrosine-protein phosphatase sigma</fullName>
    </alternativeName>
</protein>
<dbReference type="GO" id="GO:0043204">
    <property type="term" value="C:perikaryon"/>
    <property type="evidence" value="ECO:0007669"/>
    <property type="project" value="UniProtKB-SubCell"/>
</dbReference>
<evidence type="ECO:0000256" key="30">
    <source>
        <dbReference type="ARBA" id="ARBA00079496"/>
    </source>
</evidence>
<dbReference type="InterPro" id="IPR036179">
    <property type="entry name" value="Ig-like_dom_sf"/>
</dbReference>
<dbReference type="Ensembl" id="ENSPTRT00000092005.1">
    <property type="protein sequence ID" value="ENSPTRP00000091042.1"/>
    <property type="gene ID" value="ENSPTRG00000010328.6"/>
</dbReference>
<dbReference type="FunFam" id="2.60.40.10:FF:000549">
    <property type="entry name" value="Protein tyrosine phosphatase, receptor type S"/>
    <property type="match status" value="1"/>
</dbReference>
<keyword evidence="9" id="KW-0771">Synaptosome</keyword>
<dbReference type="PRINTS" id="PR00700">
    <property type="entry name" value="PRTYPHPHTASE"/>
</dbReference>
<dbReference type="GO" id="GO:0030426">
    <property type="term" value="C:growth cone"/>
    <property type="evidence" value="ECO:0007669"/>
    <property type="project" value="UniProtKB-SubCell"/>
</dbReference>
<dbReference type="FunFam" id="2.60.40.10:FF:000010">
    <property type="entry name" value="receptor-type tyrosine-protein phosphatase delta isoform X1"/>
    <property type="match status" value="1"/>
</dbReference>
<evidence type="ECO:0000256" key="14">
    <source>
        <dbReference type="ARBA" id="ARBA00022801"/>
    </source>
</evidence>
<evidence type="ECO:0000256" key="2">
    <source>
        <dbReference type="ARBA" id="ARBA00004432"/>
    </source>
</evidence>
<dbReference type="GO" id="GO:0005886">
    <property type="term" value="C:plasma membrane"/>
    <property type="evidence" value="ECO:0007669"/>
    <property type="project" value="UniProtKB-SubCell"/>
</dbReference>
<keyword evidence="11" id="KW-0812">Transmembrane</keyword>
<sequence>RWGPGTSGTPPLLSTVSPEPPRFIKEPKDQIGVSGGVASFVCQATGDPKPRVTWNKKGKKVNSQRFETIEFDESAGAVLRIQPLRTPRDENVYECVAQNSVGEITVHAKLTVLREDQLPSGFPNIDMGPQLKVVERTRTATMLCAASGNPDPEITWFKDFLPVDPSASNGRIKQLRSGALQIESSEETDQGKYECVATNSAGVRYSSPANLYVRVRRVAPRFSILPMSHEIMPGGNVNITCVAVGSPMPYVKWMQGAEDLTPEDDMPVGRNVLELTDVKDSANYTCVAMSSLGVIEAVAQITVKSLPKAPGTPMVTENTATSITITWDSGNPDPVSYYVIEYKSKSQDGPYQIKEDITTTRYSIGGLSPNSEYEIWVSAVNSIGQGPPSESVVTRTGEQAPASAPRNVQARMLSATTMIVQWEEPVEPNGLIRGYRVYYTMEPEHPVGNWQKHNVDDSLLTTVGSLLEDETYTVRVLAFTSVGDGPLSDPIQVKTQQGVPGQPMNLRAEARSETSITLSWSPPRQESIIKYELLFREGDHGREVGRTFDPTTSYVVEDLKPNTEYAFRLAARSPQGLGAFTPVVRQRTLQSKPSAPPQDVKCVSVRSTAILVSWRPPPPETHNGALVGYSVRYRPLGSEDPEPKEVNGIPPTTTQILLEALEKWTQYRITTVAHTEVGPGPESSPVVVRTDEDVPSAPPRKVEAEALNATAIRVLWRSPAPGRQHGQIRGYQVHYVRMEGAEARGPPRIKDVMLADAQWETDDTAEYEMVITNLQPETAYSITVAAYTMKGDGARSKPKVVVTKGAVLGRPTLSVQQTPEGSLLARWEPPAGTVEDQVLGYRLQFGREDSTPLATLEFPPSEDRYTASGVHKGATYVFRLAARSRGGLGEEAAEVLSIPEDTPRGHPQILEAAGNASAGTVLLRWLPPVPAERNGAIVKYTVAVREAGALGPARETELPAAAEPGAENVLTLQGLKPDTAYDLQVRAHTRRGPGPFSPPVRYRTFLRDQVSPKNFKVKMIMKTSVLLSWEFPDNYNSPTPYKIQYNGLTLDVDGRTTKKLITHLKPHTFYNFVLTNRGSSLGGLQQTVTAWTAFNLLNGKPSVAPKPDADGFIMVYLPDGQSPVPVQSYFIVMVPLRKSRGGQFLTPLGSPEDMDLEELIQDISRLQRRSLRHSRQLEVPRPYIAARFSVLPPTFHPGDQKQYGGFDNRGLEPGHRYVLFVLAVLQKSEPTFAASPFSDPFQLDNPDPQPIVDGEEGLIWVIGPVLAVVFIISPCPPRLDSREEPRTKCLLNNADLAPHHPKDPVEMRRINFQTPGMYLSLDQPRRGLLHPVGMLSHPPIPIADMAEHTERLKANDSLKLSQEYESIDPGQQFTWEHSNLEVNKPKNRYANVIAYDHSRVILQPIEGIVGSDYINANYVDGYRRQNAYIATQGPLPETFGDFWRMVWEQRSATIVMMTRLEEKSRIKCDQYWPNRGTETYGFIQVTLLDTIELATFCVRTFSLHKNGSSEKREVRQFQFTAWPDHGVPEYPTPFLAFLRRVKTCNPPDAGPIVVHCSAGVGRTGCFIVIDAMLERIKPEKTVDVYGHVTLMRSQRNYMVQTEDQYSFIHEALLEAVGCGNTEVPARSLYAYIQKLAQVEPGEHVTGMELEFKRLANSKAHTSRFISANLPCNKFKNRLVNIMPYESTRVCLQPIRGVEGSDYINASFIDGYRQQKAYIATQGPLAETTEDFWRMLWENNSTIVVMLTKLREMGREKCHQYWPAERSARYQYFVVDPMAEYNMPQYILREFKVTDARWSGKGCPGWVRDKHWESGEMSADHAGVGRTGVFITLSIVLERMRYEGVVDIFQTVKMLRTQRPAMVQTEDEYQFCYQAALEYLGSFDHYAT</sequence>
<dbReference type="InterPro" id="IPR016130">
    <property type="entry name" value="Tyr_Pase_AS"/>
</dbReference>
<keyword evidence="16" id="KW-0904">Protein phosphatase</keyword>
<dbReference type="CDD" id="cd05739">
    <property type="entry name" value="IgI_3_RPTP_IIa_LAR_like"/>
    <property type="match status" value="1"/>
</dbReference>
<keyword evidence="8" id="KW-1003">Cell membrane</keyword>
<evidence type="ECO:0000256" key="25">
    <source>
        <dbReference type="ARBA" id="ARBA00023329"/>
    </source>
</evidence>
<reference evidence="36" key="2">
    <citation type="submission" date="2025-08" db="UniProtKB">
        <authorList>
            <consortium name="Ensembl"/>
        </authorList>
    </citation>
    <scope>IDENTIFICATION</scope>
</reference>
<evidence type="ECO:0000256" key="18">
    <source>
        <dbReference type="ARBA" id="ARBA00023018"/>
    </source>
</evidence>
<dbReference type="FunFam" id="2.60.40.10:FF:000082">
    <property type="entry name" value="receptor-type tyrosine-protein phosphatase delta isoform X2"/>
    <property type="match status" value="1"/>
</dbReference>
<evidence type="ECO:0000259" key="32">
    <source>
        <dbReference type="PROSITE" id="PS50055"/>
    </source>
</evidence>
<dbReference type="SMART" id="SM00194">
    <property type="entry name" value="PTPc"/>
    <property type="match status" value="2"/>
</dbReference>
<dbReference type="FunFam" id="2.60.40.10:FF:000144">
    <property type="entry name" value="receptor-type tyrosine-protein phosphatase delta isoform X1"/>
    <property type="match status" value="1"/>
</dbReference>
<evidence type="ECO:0000256" key="31">
    <source>
        <dbReference type="SAM" id="MobiDB-lite"/>
    </source>
</evidence>
<dbReference type="InterPro" id="IPR013098">
    <property type="entry name" value="Ig_I-set"/>
</dbReference>
<keyword evidence="17" id="KW-1133">Transmembrane helix</keyword>
<evidence type="ECO:0000256" key="13">
    <source>
        <dbReference type="ARBA" id="ARBA00022737"/>
    </source>
</evidence>
<dbReference type="PROSITE" id="PS50055">
    <property type="entry name" value="TYR_PHOSPHATASE_PTP"/>
    <property type="match status" value="2"/>
</dbReference>
<keyword evidence="15" id="KW-0130">Cell adhesion</keyword>
<gene>
    <name evidence="36 38" type="primary">PTPRS</name>
</gene>
<evidence type="ECO:0000313" key="37">
    <source>
        <dbReference type="Proteomes" id="UP000002277"/>
    </source>
</evidence>
<dbReference type="InterPro" id="IPR003595">
    <property type="entry name" value="Tyr_Pase_cat"/>
</dbReference>
<dbReference type="InterPro" id="IPR050713">
    <property type="entry name" value="RTP_Phos/Ushers"/>
</dbReference>
<evidence type="ECO:0000256" key="20">
    <source>
        <dbReference type="ARBA" id="ARBA00023157"/>
    </source>
</evidence>
<feature type="domain" description="Fibronectin type-III" evidence="35">
    <location>
        <begin position="502"/>
        <end position="591"/>
    </location>
</feature>
<evidence type="ECO:0000256" key="27">
    <source>
        <dbReference type="ARBA" id="ARBA00034105"/>
    </source>
</evidence>
<evidence type="ECO:0000256" key="24">
    <source>
        <dbReference type="ARBA" id="ARBA00023319"/>
    </source>
</evidence>
<dbReference type="Bgee" id="ENSPTRG00000010328">
    <property type="expression patterns" value="Expressed in temporal lobe and 21 other cell types or tissues"/>
</dbReference>
<dbReference type="SMART" id="SM00404">
    <property type="entry name" value="PTPc_motif"/>
    <property type="match status" value="2"/>
</dbReference>
<evidence type="ECO:0000256" key="7">
    <source>
        <dbReference type="ARBA" id="ARBA00013064"/>
    </source>
</evidence>
<keyword evidence="14" id="KW-0378">Hydrolase</keyword>
<dbReference type="FunFam" id="3.90.190.10:FF:000216">
    <property type="entry name" value="Protein-tyrosine phosphatase delta-b"/>
    <property type="match status" value="1"/>
</dbReference>
<keyword evidence="25" id="KW-0968">Cytoplasmic vesicle</keyword>
<name>A0A2I3TQ27_PANTR</name>
<proteinExistence type="inferred from homology"/>
<evidence type="ECO:0000259" key="33">
    <source>
        <dbReference type="PROSITE" id="PS50056"/>
    </source>
</evidence>
<dbReference type="PROSITE" id="PS50835">
    <property type="entry name" value="IG_LIKE"/>
    <property type="match status" value="3"/>
</dbReference>
<evidence type="ECO:0000313" key="36">
    <source>
        <dbReference type="Ensembl" id="ENSPTRP00000091042.1"/>
    </source>
</evidence>
<reference evidence="36 37" key="1">
    <citation type="journal article" date="2005" name="Nature">
        <title>Initial sequence of the chimpanzee genome and comparison with the human genome.</title>
        <authorList>
            <consortium name="Chimpanzee sequencing and analysis consortium"/>
        </authorList>
    </citation>
    <scope>NUCLEOTIDE SEQUENCE [LARGE SCALE GENOMIC DNA]</scope>
</reference>
<dbReference type="PRINTS" id="PR00014">
    <property type="entry name" value="FNTYPEIII"/>
</dbReference>
<keyword evidence="13" id="KW-0677">Repeat</keyword>
<feature type="domain" description="Tyrosine specific protein phosphatases" evidence="33">
    <location>
        <begin position="1821"/>
        <end position="1869"/>
    </location>
</feature>
<dbReference type="Pfam" id="PF00041">
    <property type="entry name" value="fn3"/>
    <property type="match status" value="8"/>
</dbReference>
<evidence type="ECO:0000256" key="5">
    <source>
        <dbReference type="ARBA" id="ARBA00004624"/>
    </source>
</evidence>
<evidence type="ECO:0000256" key="4">
    <source>
        <dbReference type="ARBA" id="ARBA00004489"/>
    </source>
</evidence>
<evidence type="ECO:0000259" key="35">
    <source>
        <dbReference type="PROSITE" id="PS50853"/>
    </source>
</evidence>
<feature type="domain" description="Fibronectin type-III" evidence="35">
    <location>
        <begin position="807"/>
        <end position="905"/>
    </location>
</feature>
<dbReference type="InterPro" id="IPR000387">
    <property type="entry name" value="Tyr_Pase_dom"/>
</dbReference>
<keyword evidence="18" id="KW-0770">Synapse</keyword>
<dbReference type="InterPro" id="IPR003598">
    <property type="entry name" value="Ig_sub2"/>
</dbReference>
<evidence type="ECO:0000256" key="21">
    <source>
        <dbReference type="ARBA" id="ARBA00023170"/>
    </source>
</evidence>
<evidence type="ECO:0000256" key="16">
    <source>
        <dbReference type="ARBA" id="ARBA00022912"/>
    </source>
</evidence>
<keyword evidence="21" id="KW-0675">Receptor</keyword>
<evidence type="ECO:0000256" key="3">
    <source>
        <dbReference type="ARBA" id="ARBA00004484"/>
    </source>
</evidence>
<dbReference type="FunFam" id="3.90.190.10:FF:000001">
    <property type="entry name" value="Receptor-type tyrosine-protein phosphatase F isoform A"/>
    <property type="match status" value="1"/>
</dbReference>
<accession>A0A2I3TQ27</accession>
<dbReference type="GO" id="GO:0030672">
    <property type="term" value="C:synaptic vesicle membrane"/>
    <property type="evidence" value="ECO:0007669"/>
    <property type="project" value="UniProtKB-SubCell"/>
</dbReference>
<evidence type="ECO:0000256" key="12">
    <source>
        <dbReference type="ARBA" id="ARBA00022729"/>
    </source>
</evidence>
<dbReference type="Proteomes" id="UP000002277">
    <property type="component" value="Chromosome 19"/>
</dbReference>
<comment type="subcellular location">
    <subcellularLocation>
        <location evidence="1">Cell membrane</location>
        <topology evidence="1">Single-pass type I membrane protein</topology>
    </subcellularLocation>
    <subcellularLocation>
        <location evidence="4">Cell projection</location>
        <location evidence="4">Axon</location>
    </subcellularLocation>
    <subcellularLocation>
        <location evidence="5">Cell projection</location>
        <location evidence="5">Growth cone</location>
    </subcellularLocation>
    <subcellularLocation>
        <location evidence="2">Cytoplasmic vesicle</location>
        <location evidence="2">Secretory vesicle</location>
        <location evidence="2">Synaptic vesicle membrane</location>
    </subcellularLocation>
    <subcellularLocation>
        <location evidence="3">Perikaryon</location>
    </subcellularLocation>
    <subcellularLocation>
        <location evidence="27">Postsynaptic density</location>
    </subcellularLocation>
    <subcellularLocation>
        <location evidence="26">Synapse</location>
        <location evidence="26">Synaptosome</location>
    </subcellularLocation>
</comment>
<evidence type="ECO:0000256" key="22">
    <source>
        <dbReference type="ARBA" id="ARBA00023180"/>
    </source>
</evidence>
<dbReference type="FunFam" id="2.60.40.10:FF:000027">
    <property type="entry name" value="receptor-type tyrosine-protein phosphatase delta isoform X1"/>
    <property type="match status" value="1"/>
</dbReference>
<dbReference type="PANTHER" id="PTHR46957">
    <property type="entry name" value="CYTOKINE RECEPTOR"/>
    <property type="match status" value="1"/>
</dbReference>
<keyword evidence="37" id="KW-1185">Reference proteome</keyword>
<dbReference type="FunFam" id="2.60.40.10:FF:000098">
    <property type="entry name" value="receptor-type tyrosine-protein phosphatase F isoform X1"/>
    <property type="match status" value="1"/>
</dbReference>
<evidence type="ECO:0000313" key="38">
    <source>
        <dbReference type="VGNC" id="VGNC:10798"/>
    </source>
</evidence>
<dbReference type="Gene3D" id="3.90.190.10">
    <property type="entry name" value="Protein tyrosine phosphatase superfamily"/>
    <property type="match status" value="2"/>
</dbReference>
<dbReference type="CDD" id="cd05738">
    <property type="entry name" value="IgI_2_RPTP_IIa_LAR_like"/>
    <property type="match status" value="1"/>
</dbReference>
<dbReference type="FunFam" id="2.60.40.10:FF:000015">
    <property type="entry name" value="receptor-type tyrosine-protein phosphatase delta isoform X2"/>
    <property type="match status" value="1"/>
</dbReference>
<evidence type="ECO:0000256" key="23">
    <source>
        <dbReference type="ARBA" id="ARBA00023273"/>
    </source>
</evidence>
<feature type="domain" description="Fibronectin type-III" evidence="35">
    <location>
        <begin position="1011"/>
        <end position="1095"/>
    </location>
</feature>
<keyword evidence="12" id="KW-0732">Signal</keyword>
<feature type="domain" description="Ig-like" evidence="34">
    <location>
        <begin position="220"/>
        <end position="302"/>
    </location>
</feature>
<dbReference type="Pfam" id="PF00102">
    <property type="entry name" value="Y_phosphatase"/>
    <property type="match status" value="3"/>
</dbReference>
<dbReference type="VGNC" id="VGNC:10798">
    <property type="gene designation" value="PTPRS"/>
</dbReference>
<dbReference type="FunFam" id="2.60.40.10:FF:000036">
    <property type="entry name" value="receptor-type tyrosine-protein phosphatase delta isoform X1"/>
    <property type="match status" value="1"/>
</dbReference>
<evidence type="ECO:0000256" key="17">
    <source>
        <dbReference type="ARBA" id="ARBA00022989"/>
    </source>
</evidence>
<dbReference type="InterPro" id="IPR013783">
    <property type="entry name" value="Ig-like_fold"/>
</dbReference>
<feature type="domain" description="Ig-like" evidence="34">
    <location>
        <begin position="123"/>
        <end position="212"/>
    </location>
</feature>
<evidence type="ECO:0000256" key="6">
    <source>
        <dbReference type="ARBA" id="ARBA00010504"/>
    </source>
</evidence>
<dbReference type="EMBL" id="AC191369">
    <property type="status" value="NOT_ANNOTATED_CDS"/>
    <property type="molecule type" value="Genomic_DNA"/>
</dbReference>
<keyword evidence="22" id="KW-0325">Glycoprotein</keyword>
<feature type="region of interest" description="Disordered" evidence="31">
    <location>
        <begin position="675"/>
        <end position="699"/>
    </location>
</feature>
<dbReference type="SUPFAM" id="SSF49265">
    <property type="entry name" value="Fibronectin type III"/>
    <property type="match status" value="5"/>
</dbReference>
<evidence type="ECO:0000256" key="1">
    <source>
        <dbReference type="ARBA" id="ARBA00004251"/>
    </source>
</evidence>
<dbReference type="PROSITE" id="PS50853">
    <property type="entry name" value="FN3"/>
    <property type="match status" value="8"/>
</dbReference>
<dbReference type="Pfam" id="PF13927">
    <property type="entry name" value="Ig_3"/>
    <property type="match status" value="1"/>
</dbReference>
<dbReference type="InterPro" id="IPR003599">
    <property type="entry name" value="Ig_sub"/>
</dbReference>
<dbReference type="Pfam" id="PF07679">
    <property type="entry name" value="I-set"/>
    <property type="match status" value="2"/>
</dbReference>
<evidence type="ECO:0000256" key="26">
    <source>
        <dbReference type="ARBA" id="ARBA00034102"/>
    </source>
</evidence>
<dbReference type="SUPFAM" id="SSF48726">
    <property type="entry name" value="Immunoglobulin"/>
    <property type="match status" value="3"/>
</dbReference>
<dbReference type="Gene3D" id="2.60.40.10">
    <property type="entry name" value="Immunoglobulins"/>
    <property type="match status" value="11"/>
</dbReference>
<reference evidence="36" key="3">
    <citation type="submission" date="2025-09" db="UniProtKB">
        <authorList>
            <consortium name="Ensembl"/>
        </authorList>
    </citation>
    <scope>IDENTIFICATION</scope>
</reference>
<feature type="domain" description="Fibronectin type-III" evidence="35">
    <location>
        <begin position="404"/>
        <end position="498"/>
    </location>
</feature>
<feature type="compositionally biased region" description="Low complexity" evidence="31">
    <location>
        <begin position="676"/>
        <end position="688"/>
    </location>
</feature>
<feature type="domain" description="Fibronectin type-III" evidence="35">
    <location>
        <begin position="596"/>
        <end position="693"/>
    </location>
</feature>
<feature type="domain" description="Ig-like" evidence="34">
    <location>
        <begin position="21"/>
        <end position="111"/>
    </location>
</feature>
<feature type="domain" description="Tyrosine-protein phosphatase" evidence="32">
    <location>
        <begin position="1647"/>
        <end position="1878"/>
    </location>
</feature>
<dbReference type="GeneTree" id="ENSGT00940000153617"/>
<dbReference type="FunFam" id="2.60.40.10:FF:000068">
    <property type="entry name" value="receptor-type tyrosine-protein phosphatase delta isoform X1"/>
    <property type="match status" value="1"/>
</dbReference>
<evidence type="ECO:0000256" key="15">
    <source>
        <dbReference type="ARBA" id="ARBA00022889"/>
    </source>
</evidence>
<dbReference type="CDD" id="cd14625">
    <property type="entry name" value="R-PTPc-S-1"/>
    <property type="match status" value="1"/>
</dbReference>
<dbReference type="InterPro" id="IPR029021">
    <property type="entry name" value="Prot-tyrosine_phosphatase-like"/>
</dbReference>
<comment type="catalytic activity">
    <reaction evidence="28">
        <text>O-phospho-L-tyrosyl-[protein] + H2O = L-tyrosyl-[protein] + phosphate</text>
        <dbReference type="Rhea" id="RHEA:10684"/>
        <dbReference type="Rhea" id="RHEA-COMP:10136"/>
        <dbReference type="Rhea" id="RHEA-COMP:20101"/>
        <dbReference type="ChEBI" id="CHEBI:15377"/>
        <dbReference type="ChEBI" id="CHEBI:43474"/>
        <dbReference type="ChEBI" id="CHEBI:46858"/>
        <dbReference type="ChEBI" id="CHEBI:61978"/>
        <dbReference type="EC" id="3.1.3.48"/>
    </reaction>
</comment>
<feature type="domain" description="Tyrosine specific protein phosphatases" evidence="33">
    <location>
        <begin position="1535"/>
        <end position="1606"/>
    </location>
</feature>
<dbReference type="SMART" id="SM00409">
    <property type="entry name" value="IG"/>
    <property type="match status" value="3"/>
</dbReference>
<keyword evidence="10" id="KW-0358">Heparin-binding</keyword>
<dbReference type="EC" id="3.1.3.48" evidence="7"/>
<dbReference type="PROSITE" id="PS50056">
    <property type="entry name" value="TYR_PHOSPHATASE_2"/>
    <property type="match status" value="2"/>
</dbReference>
<evidence type="ECO:0000256" key="11">
    <source>
        <dbReference type="ARBA" id="ARBA00022692"/>
    </source>
</evidence>
<feature type="domain" description="Tyrosine-protein phosphatase" evidence="32">
    <location>
        <begin position="1360"/>
        <end position="1615"/>
    </location>
</feature>
<dbReference type="InterPro" id="IPR036116">
    <property type="entry name" value="FN3_sf"/>
</dbReference>
<feature type="domain" description="Fibronectin type-III" evidence="35">
    <location>
        <begin position="309"/>
        <end position="399"/>
    </location>
</feature>
<dbReference type="GO" id="GO:0099560">
    <property type="term" value="P:synaptic membrane adhesion"/>
    <property type="evidence" value="ECO:0007669"/>
    <property type="project" value="UniProtKB-ARBA"/>
</dbReference>
<dbReference type="InterPro" id="IPR003961">
    <property type="entry name" value="FN3_dom"/>
</dbReference>
<keyword evidence="24" id="KW-0393">Immunoglobulin domain</keyword>
<evidence type="ECO:0000256" key="28">
    <source>
        <dbReference type="ARBA" id="ARBA00051722"/>
    </source>
</evidence>
<dbReference type="GO" id="GO:0014069">
    <property type="term" value="C:postsynaptic density"/>
    <property type="evidence" value="ECO:0007669"/>
    <property type="project" value="UniProtKB-SubCell"/>
</dbReference>
<evidence type="ECO:0000256" key="29">
    <source>
        <dbReference type="ARBA" id="ARBA00073611"/>
    </source>
</evidence>
<keyword evidence="19" id="KW-0472">Membrane</keyword>
<dbReference type="CDD" id="cd00063">
    <property type="entry name" value="FN3"/>
    <property type="match status" value="8"/>
</dbReference>
<dbReference type="FunFam" id="2.60.40.10:FF:000023">
    <property type="entry name" value="receptor-type tyrosine-protein phosphatase delta isoform X2"/>
    <property type="match status" value="1"/>
</dbReference>
<evidence type="ECO:0000256" key="19">
    <source>
        <dbReference type="ARBA" id="ARBA00023136"/>
    </source>
</evidence>
<evidence type="ECO:0000256" key="10">
    <source>
        <dbReference type="ARBA" id="ARBA00022674"/>
    </source>
</evidence>
<dbReference type="InterPro" id="IPR000242">
    <property type="entry name" value="PTP_cat"/>
</dbReference>
<dbReference type="SMART" id="SM00060">
    <property type="entry name" value="FN3"/>
    <property type="match status" value="8"/>
</dbReference>
<comment type="similarity">
    <text evidence="6">Belongs to the protein-tyrosine phosphatase family. Receptor class 2A subfamily.</text>
</comment>
<dbReference type="PROSITE" id="PS00383">
    <property type="entry name" value="TYR_PHOSPHATASE_1"/>
    <property type="match status" value="1"/>
</dbReference>
<organism evidence="36 37">
    <name type="scientific">Pan troglodytes</name>
    <name type="common">Chimpanzee</name>
    <dbReference type="NCBI Taxonomy" id="9598"/>
    <lineage>
        <taxon>Eukaryota</taxon>
        <taxon>Metazoa</taxon>
        <taxon>Chordata</taxon>
        <taxon>Craniata</taxon>
        <taxon>Vertebrata</taxon>
        <taxon>Euteleostomi</taxon>
        <taxon>Mammalia</taxon>
        <taxon>Eutheria</taxon>
        <taxon>Euarchontoglires</taxon>
        <taxon>Primates</taxon>
        <taxon>Haplorrhini</taxon>
        <taxon>Catarrhini</taxon>
        <taxon>Hominidae</taxon>
        <taxon>Pan</taxon>
    </lineage>
</organism>
<dbReference type="SUPFAM" id="SSF52799">
    <property type="entry name" value="(Phosphotyrosine protein) phosphatases II"/>
    <property type="match status" value="2"/>
</dbReference>
<dbReference type="PANTHER" id="PTHR46957:SF6">
    <property type="entry name" value="PROTEIN-TYROSINE-PHOSPHATASE"/>
    <property type="match status" value="1"/>
</dbReference>
<dbReference type="GO" id="GO:0004725">
    <property type="term" value="F:protein tyrosine phosphatase activity"/>
    <property type="evidence" value="ECO:0007669"/>
    <property type="project" value="UniProtKB-EC"/>
</dbReference>